<comment type="caution">
    <text evidence="2">The sequence shown here is derived from an EMBL/GenBank/DDBJ whole genome shotgun (WGS) entry which is preliminary data.</text>
</comment>
<dbReference type="Pfam" id="PF01408">
    <property type="entry name" value="GFO_IDH_MocA"/>
    <property type="match status" value="1"/>
</dbReference>
<dbReference type="Proteomes" id="UP000036947">
    <property type="component" value="Unassembled WGS sequence"/>
</dbReference>
<dbReference type="InterPro" id="IPR000683">
    <property type="entry name" value="Gfo/Idh/MocA-like_OxRdtase_N"/>
</dbReference>
<dbReference type="AlphaFoldDB" id="A0A0L0NGE2"/>
<reference evidence="2 3" key="1">
    <citation type="journal article" date="2015" name="BMC Genomics">
        <title>The genome of the truffle-parasite Tolypocladium ophioglossoides and the evolution of antifungal peptaibiotics.</title>
        <authorList>
            <person name="Quandt C.A."/>
            <person name="Bushley K.E."/>
            <person name="Spatafora J.W."/>
        </authorList>
    </citation>
    <scope>NUCLEOTIDE SEQUENCE [LARGE SCALE GENOMIC DNA]</scope>
    <source>
        <strain evidence="2 3">CBS 100239</strain>
    </source>
</reference>
<dbReference type="OrthoDB" id="446809at2759"/>
<feature type="domain" description="Gfo/Idh/MocA-like oxidoreductase N-terminal" evidence="1">
    <location>
        <begin position="47"/>
        <end position="95"/>
    </location>
</feature>
<evidence type="ECO:0000313" key="2">
    <source>
        <dbReference type="EMBL" id="KND93156.1"/>
    </source>
</evidence>
<gene>
    <name evidence="2" type="ORF">TOPH_02047</name>
</gene>
<keyword evidence="3" id="KW-1185">Reference proteome</keyword>
<dbReference type="EMBL" id="LFRF01000004">
    <property type="protein sequence ID" value="KND93156.1"/>
    <property type="molecule type" value="Genomic_DNA"/>
</dbReference>
<protein>
    <recommendedName>
        <fullName evidence="1">Gfo/Idh/MocA-like oxidoreductase N-terminal domain-containing protein</fullName>
    </recommendedName>
</protein>
<evidence type="ECO:0000259" key="1">
    <source>
        <dbReference type="Pfam" id="PF01408"/>
    </source>
</evidence>
<dbReference type="GO" id="GO:0000166">
    <property type="term" value="F:nucleotide binding"/>
    <property type="evidence" value="ECO:0007669"/>
    <property type="project" value="InterPro"/>
</dbReference>
<dbReference type="Gene3D" id="3.40.50.720">
    <property type="entry name" value="NAD(P)-binding Rossmann-like Domain"/>
    <property type="match status" value="1"/>
</dbReference>
<proteinExistence type="predicted"/>
<accession>A0A0L0NGE2</accession>
<sequence length="100" mass="10956">MPPRVALVVVAIGARTSLEPCWRRSHVWCGRHRPATSRVPVRTWDDLNDPAIVAIALATPARQHECMSVQALEAGKRVVVEKPLALTVAGVERVCGRREG</sequence>
<name>A0A0L0NGE2_TOLOC</name>
<dbReference type="SUPFAM" id="SSF51735">
    <property type="entry name" value="NAD(P)-binding Rossmann-fold domains"/>
    <property type="match status" value="1"/>
</dbReference>
<dbReference type="InterPro" id="IPR036291">
    <property type="entry name" value="NAD(P)-bd_dom_sf"/>
</dbReference>
<evidence type="ECO:0000313" key="3">
    <source>
        <dbReference type="Proteomes" id="UP000036947"/>
    </source>
</evidence>
<organism evidence="2 3">
    <name type="scientific">Tolypocladium ophioglossoides (strain CBS 100239)</name>
    <name type="common">Snaketongue truffleclub</name>
    <name type="synonym">Elaphocordyceps ophioglossoides</name>
    <dbReference type="NCBI Taxonomy" id="1163406"/>
    <lineage>
        <taxon>Eukaryota</taxon>
        <taxon>Fungi</taxon>
        <taxon>Dikarya</taxon>
        <taxon>Ascomycota</taxon>
        <taxon>Pezizomycotina</taxon>
        <taxon>Sordariomycetes</taxon>
        <taxon>Hypocreomycetidae</taxon>
        <taxon>Hypocreales</taxon>
        <taxon>Ophiocordycipitaceae</taxon>
        <taxon>Tolypocladium</taxon>
    </lineage>
</organism>